<dbReference type="InterPro" id="IPR012337">
    <property type="entry name" value="RNaseH-like_sf"/>
</dbReference>
<evidence type="ECO:0000256" key="3">
    <source>
        <dbReference type="SAM" id="MobiDB-lite"/>
    </source>
</evidence>
<dbReference type="Gene3D" id="1.10.443.10">
    <property type="entry name" value="Intergrase catalytic core"/>
    <property type="match status" value="1"/>
</dbReference>
<dbReference type="AlphaFoldDB" id="A0AAV8VNN8"/>
<comment type="caution">
    <text evidence="5">The sequence shown here is derived from an EMBL/GenBank/DDBJ whole genome shotgun (WGS) entry which is preliminary data.</text>
</comment>
<keyword evidence="6" id="KW-1185">Reference proteome</keyword>
<dbReference type="Gene3D" id="1.10.150.130">
    <property type="match status" value="1"/>
</dbReference>
<dbReference type="InterPro" id="IPR002104">
    <property type="entry name" value="Integrase_catalytic"/>
</dbReference>
<evidence type="ECO:0000256" key="1">
    <source>
        <dbReference type="ARBA" id="ARBA00023125"/>
    </source>
</evidence>
<dbReference type="InterPro" id="IPR013762">
    <property type="entry name" value="Integrase-like_cat_sf"/>
</dbReference>
<gene>
    <name evidence="5" type="ORF">NQ315_008282</name>
</gene>
<name>A0AAV8VNN8_9CUCU</name>
<sequence>MGKVLKVRQSRNTSHNFLKRIKRLESLFKSEQQVRHVRQKSADSDTSRPGSCPVISSAESLRGLPETQVEWLEEHSDPEDLLPLSTLVPEFSDTNEEVLQCLGEDPSKPVNNNLHFHPELVSRWNTWLSQGISPELKNSLFEKYPLKGNCNLEPPRLNPEISSSLSDTAKKRDSHFVDTQNLLGTAMAPLGLVISELLDNKEEGIDRLEILEKLCDTAKVLAEVYHSQSLAHSNTIGTHLFGENLTQKIDEAKAIQKASLALKPSITGKATSYNTKKQQNPNNRKLNWKSPPVRKQCCRIREFARLIGYLVSSCPAVAYGWVYSKRFEREKFIALIHSNGNYDHQMPLSESLKEDLHWWISHLPKSYNPIRKFQFKLEIFSDASLSGWGIACNKEKAAGFWTKEESQCHINYLELLAAFIALKSFAKDLENCEILLRLDNTTAISYINRMGGVQFPRLTNLSRLIWQWCEHRSIWLYASYIPSRENFTADDQSRNKEINTEWELADWAFTRIVKKFGEPQIDCFASRANKKCNLYISWNRDPDSVTIDAFTVAWNNYFFYAFPPFSLILRVLKKIILEKAEGILVVPLWSAQPWYPVFTSLLLKDPVIFKPNGHKASLGSQTYIDSSTCIREAYSLKNLPVSSYDILLASISNATLKQYDSALKQWWQFCLTNKMCPFKFKVNDLLSFLSLKYNEGASYGSLNTMRAAISLISFNTNTCKDQVVTRFFKGVFRKRPLRPKYKKTWDVSIVLNFIKTYFPLESLSLKKVTEKLLMLLAIITAHRAQTLTLINIDNIKIFPSKIEIMIPDTIKTSGPASTLIHYLDRTKNLRNNVKNLFISFKKPHKAVVTQTISRWIKSVLYKSGIDTSQYTAHSVRHAATSKAFKKGISLDIIRATAGWTKSSSVFAKFYNKPIAEEDHDFALSVLND</sequence>
<dbReference type="InterPro" id="IPR011010">
    <property type="entry name" value="DNA_brk_join_enz"/>
</dbReference>
<dbReference type="PANTHER" id="PTHR35617">
    <property type="entry name" value="PHAGE_INTEGRASE DOMAIN-CONTAINING PROTEIN"/>
    <property type="match status" value="1"/>
</dbReference>
<feature type="compositionally biased region" description="Basic and acidic residues" evidence="3">
    <location>
        <begin position="36"/>
        <end position="46"/>
    </location>
</feature>
<dbReference type="SUPFAM" id="SSF53098">
    <property type="entry name" value="Ribonuclease H-like"/>
    <property type="match status" value="1"/>
</dbReference>
<dbReference type="SUPFAM" id="SSF56349">
    <property type="entry name" value="DNA breaking-rejoining enzymes"/>
    <property type="match status" value="1"/>
</dbReference>
<reference evidence="5 6" key="1">
    <citation type="journal article" date="2023" name="Insect Mol. Biol.">
        <title>Genome sequencing provides insights into the evolution of gene families encoding plant cell wall-degrading enzymes in longhorned beetles.</title>
        <authorList>
            <person name="Shin N.R."/>
            <person name="Okamura Y."/>
            <person name="Kirsch R."/>
            <person name="Pauchet Y."/>
        </authorList>
    </citation>
    <scope>NUCLEOTIDE SEQUENCE [LARGE SCALE GENOMIC DNA]</scope>
    <source>
        <strain evidence="5">EAD_L_NR</strain>
    </source>
</reference>
<keyword evidence="1" id="KW-0238">DNA-binding</keyword>
<dbReference type="GO" id="GO:0006310">
    <property type="term" value="P:DNA recombination"/>
    <property type="evidence" value="ECO:0007669"/>
    <property type="project" value="UniProtKB-KW"/>
</dbReference>
<proteinExistence type="predicted"/>
<feature type="domain" description="Tyr recombinase" evidence="4">
    <location>
        <begin position="736"/>
        <end position="923"/>
    </location>
</feature>
<keyword evidence="2" id="KW-0233">DNA recombination</keyword>
<evidence type="ECO:0000313" key="6">
    <source>
        <dbReference type="Proteomes" id="UP001159042"/>
    </source>
</evidence>
<dbReference type="GO" id="GO:0015074">
    <property type="term" value="P:DNA integration"/>
    <property type="evidence" value="ECO:0007669"/>
    <property type="project" value="InterPro"/>
</dbReference>
<dbReference type="PROSITE" id="PS51898">
    <property type="entry name" value="TYR_RECOMBINASE"/>
    <property type="match status" value="1"/>
</dbReference>
<evidence type="ECO:0000259" key="4">
    <source>
        <dbReference type="PROSITE" id="PS51898"/>
    </source>
</evidence>
<organism evidence="5 6">
    <name type="scientific">Exocentrus adspersus</name>
    <dbReference type="NCBI Taxonomy" id="1586481"/>
    <lineage>
        <taxon>Eukaryota</taxon>
        <taxon>Metazoa</taxon>
        <taxon>Ecdysozoa</taxon>
        <taxon>Arthropoda</taxon>
        <taxon>Hexapoda</taxon>
        <taxon>Insecta</taxon>
        <taxon>Pterygota</taxon>
        <taxon>Neoptera</taxon>
        <taxon>Endopterygota</taxon>
        <taxon>Coleoptera</taxon>
        <taxon>Polyphaga</taxon>
        <taxon>Cucujiformia</taxon>
        <taxon>Chrysomeloidea</taxon>
        <taxon>Cerambycidae</taxon>
        <taxon>Lamiinae</taxon>
        <taxon>Acanthocinini</taxon>
        <taxon>Exocentrus</taxon>
    </lineage>
</organism>
<protein>
    <recommendedName>
        <fullName evidence="4">Tyr recombinase domain-containing protein</fullName>
    </recommendedName>
</protein>
<evidence type="ECO:0000313" key="5">
    <source>
        <dbReference type="EMBL" id="KAJ8915395.1"/>
    </source>
</evidence>
<dbReference type="GO" id="GO:0003677">
    <property type="term" value="F:DNA binding"/>
    <property type="evidence" value="ECO:0007669"/>
    <property type="project" value="UniProtKB-KW"/>
</dbReference>
<accession>A0AAV8VNN8</accession>
<feature type="region of interest" description="Disordered" evidence="3">
    <location>
        <begin position="36"/>
        <end position="56"/>
    </location>
</feature>
<dbReference type="Proteomes" id="UP001159042">
    <property type="component" value="Unassembled WGS sequence"/>
</dbReference>
<dbReference type="CDD" id="cd09275">
    <property type="entry name" value="RNase_HI_RT_DIRS1"/>
    <property type="match status" value="1"/>
</dbReference>
<dbReference type="Pfam" id="PF00589">
    <property type="entry name" value="Phage_integrase"/>
    <property type="match status" value="1"/>
</dbReference>
<dbReference type="PANTHER" id="PTHR35617:SF3">
    <property type="entry name" value="CORE-BINDING (CB) DOMAIN-CONTAINING PROTEIN"/>
    <property type="match status" value="1"/>
</dbReference>
<dbReference type="InterPro" id="IPR010998">
    <property type="entry name" value="Integrase_recombinase_N"/>
</dbReference>
<dbReference type="EMBL" id="JANEYG010000054">
    <property type="protein sequence ID" value="KAJ8915395.1"/>
    <property type="molecule type" value="Genomic_DNA"/>
</dbReference>
<evidence type="ECO:0000256" key="2">
    <source>
        <dbReference type="ARBA" id="ARBA00023172"/>
    </source>
</evidence>